<protein>
    <submittedName>
        <fullName evidence="1">Uncharacterized protein</fullName>
    </submittedName>
</protein>
<evidence type="ECO:0000313" key="1">
    <source>
        <dbReference type="Ensembl" id="ENSCSAVP00000009563.1"/>
    </source>
</evidence>
<dbReference type="InParanoid" id="H2YW52"/>
<reference evidence="1" key="2">
    <citation type="submission" date="2025-08" db="UniProtKB">
        <authorList>
            <consortium name="Ensembl"/>
        </authorList>
    </citation>
    <scope>IDENTIFICATION</scope>
</reference>
<dbReference type="AlphaFoldDB" id="H2YW52"/>
<dbReference type="Proteomes" id="UP000007875">
    <property type="component" value="Unassembled WGS sequence"/>
</dbReference>
<name>H2YW52_CIOSA</name>
<dbReference type="Ensembl" id="ENSCSAVT00000009680.1">
    <property type="protein sequence ID" value="ENSCSAVP00000009563.1"/>
    <property type="gene ID" value="ENSCSAVG00000005614.1"/>
</dbReference>
<proteinExistence type="predicted"/>
<reference evidence="1" key="3">
    <citation type="submission" date="2025-09" db="UniProtKB">
        <authorList>
            <consortium name="Ensembl"/>
        </authorList>
    </citation>
    <scope>IDENTIFICATION</scope>
</reference>
<reference evidence="2" key="1">
    <citation type="submission" date="2003-08" db="EMBL/GenBank/DDBJ databases">
        <authorList>
            <person name="Birren B."/>
            <person name="Nusbaum C."/>
            <person name="Abebe A."/>
            <person name="Abouelleil A."/>
            <person name="Adekoya E."/>
            <person name="Ait-zahra M."/>
            <person name="Allen N."/>
            <person name="Allen T."/>
            <person name="An P."/>
            <person name="Anderson M."/>
            <person name="Anderson S."/>
            <person name="Arachchi H."/>
            <person name="Armbruster J."/>
            <person name="Bachantsang P."/>
            <person name="Baldwin J."/>
            <person name="Barry A."/>
            <person name="Bayul T."/>
            <person name="Blitshsteyn B."/>
            <person name="Bloom T."/>
            <person name="Blye J."/>
            <person name="Boguslavskiy L."/>
            <person name="Borowsky M."/>
            <person name="Boukhgalter B."/>
            <person name="Brunache A."/>
            <person name="Butler J."/>
            <person name="Calixte N."/>
            <person name="Calvo S."/>
            <person name="Camarata J."/>
            <person name="Campo K."/>
            <person name="Chang J."/>
            <person name="Cheshatsang Y."/>
            <person name="Citroen M."/>
            <person name="Collymore A."/>
            <person name="Considine T."/>
            <person name="Cook A."/>
            <person name="Cooke P."/>
            <person name="Corum B."/>
            <person name="Cuomo C."/>
            <person name="David R."/>
            <person name="Dawoe T."/>
            <person name="Degray S."/>
            <person name="Dodge S."/>
            <person name="Dooley K."/>
            <person name="Dorje P."/>
            <person name="Dorjee K."/>
            <person name="Dorris L."/>
            <person name="Duffey N."/>
            <person name="Dupes A."/>
            <person name="Elkins T."/>
            <person name="Engels R."/>
            <person name="Erickson J."/>
            <person name="Farina A."/>
            <person name="Faro S."/>
            <person name="Ferreira P."/>
            <person name="Fischer H."/>
            <person name="Fitzgerald M."/>
            <person name="Foley K."/>
            <person name="Gage D."/>
            <person name="Galagan J."/>
            <person name="Gearin G."/>
            <person name="Gnerre S."/>
            <person name="Gnirke A."/>
            <person name="Goyette A."/>
            <person name="Graham J."/>
            <person name="Grandbois E."/>
            <person name="Gyaltsen K."/>
            <person name="Hafez N."/>
            <person name="Hagopian D."/>
            <person name="Hagos B."/>
            <person name="Hall J."/>
            <person name="Hatcher B."/>
            <person name="Heller A."/>
            <person name="Higgins H."/>
            <person name="Honan T."/>
            <person name="Horn A."/>
            <person name="Houde N."/>
            <person name="Hughes L."/>
            <person name="Hulme W."/>
            <person name="Husby E."/>
            <person name="Iliev I."/>
            <person name="Jaffe D."/>
            <person name="Jones C."/>
            <person name="Kamal M."/>
            <person name="Kamat A."/>
            <person name="Kamvysselis M."/>
            <person name="Karlsson E."/>
            <person name="Kells C."/>
            <person name="Kieu A."/>
            <person name="Kisner P."/>
            <person name="Kodira C."/>
            <person name="Kulbokas E."/>
            <person name="Labutti K."/>
            <person name="Lama D."/>
            <person name="Landers T."/>
            <person name="Leger J."/>
            <person name="Levine S."/>
            <person name="Lewis D."/>
            <person name="Lewis T."/>
            <person name="Lindblad-toh K."/>
            <person name="Liu X."/>
            <person name="Lokyitsang T."/>
            <person name="Lokyitsang Y."/>
            <person name="Lucien O."/>
            <person name="Lui A."/>
            <person name="Ma L.J."/>
            <person name="Mabbitt R."/>
            <person name="Macdonald J."/>
            <person name="Maclean C."/>
            <person name="Major J."/>
            <person name="Manning J."/>
            <person name="Marabella R."/>
            <person name="Maru K."/>
            <person name="Matthews C."/>
            <person name="Mauceli E."/>
            <person name="Mccarthy M."/>
            <person name="Mcdonough S."/>
            <person name="Mcghee T."/>
            <person name="Meldrim J."/>
            <person name="Meneus L."/>
            <person name="Mesirov J."/>
            <person name="Mihalev A."/>
            <person name="Mihova T."/>
            <person name="Mikkelsen T."/>
            <person name="Mlenga V."/>
            <person name="Moru K."/>
            <person name="Mozes J."/>
            <person name="Mulrain L."/>
            <person name="Munson G."/>
            <person name="Naylor J."/>
            <person name="Newes C."/>
            <person name="Nguyen C."/>
            <person name="Nguyen N."/>
            <person name="Nguyen T."/>
            <person name="Nicol R."/>
            <person name="Nielsen C."/>
            <person name="Nizzari M."/>
            <person name="Norbu C."/>
            <person name="Norbu N."/>
            <person name="O'donnell P."/>
            <person name="Okoawo O."/>
            <person name="O'leary S."/>
            <person name="Omotosho B."/>
            <person name="O'neill K."/>
            <person name="Osman S."/>
            <person name="Parker S."/>
            <person name="Perrin D."/>
            <person name="Phunkhang P."/>
            <person name="Piqani B."/>
            <person name="Purcell S."/>
            <person name="Rachupka T."/>
            <person name="Ramasamy U."/>
            <person name="Rameau R."/>
            <person name="Ray V."/>
            <person name="Raymond C."/>
            <person name="Retta R."/>
            <person name="Richardson S."/>
            <person name="Rise C."/>
            <person name="Rodriguez J."/>
            <person name="Rogers J."/>
            <person name="Rogov P."/>
            <person name="Rutman M."/>
            <person name="Schupbach R."/>
            <person name="Seaman C."/>
            <person name="Settipalli S."/>
            <person name="Sharpe T."/>
            <person name="Sheridan J."/>
            <person name="Sherpa N."/>
            <person name="Shi J."/>
            <person name="Smirnov S."/>
            <person name="Smith C."/>
            <person name="Sougnez C."/>
            <person name="Spencer B."/>
            <person name="Stalker J."/>
            <person name="Stange-thomann N."/>
            <person name="Stavropoulos S."/>
            <person name="Stetson K."/>
            <person name="Stone C."/>
            <person name="Stone S."/>
            <person name="Stubbs M."/>
            <person name="Talamas J."/>
            <person name="Tchuinga P."/>
            <person name="Tenzing P."/>
            <person name="Tesfaye S."/>
            <person name="Theodore J."/>
            <person name="Thoulutsang Y."/>
            <person name="Topham K."/>
            <person name="Towey S."/>
            <person name="Tsamla T."/>
            <person name="Tsomo N."/>
            <person name="Vallee D."/>
            <person name="Vassiliev H."/>
            <person name="Venkataraman V."/>
            <person name="Vinson J."/>
            <person name="Vo A."/>
            <person name="Wade C."/>
            <person name="Wang S."/>
            <person name="Wangchuk T."/>
            <person name="Wangdi T."/>
            <person name="Whittaker C."/>
            <person name="Wilkinson J."/>
            <person name="Wu Y."/>
            <person name="Wyman D."/>
            <person name="Yadav S."/>
            <person name="Yang S."/>
            <person name="Yang X."/>
            <person name="Yeager S."/>
            <person name="Yee E."/>
            <person name="Young G."/>
            <person name="Zainoun J."/>
            <person name="Zembeck L."/>
            <person name="Zimmer A."/>
            <person name="Zody M."/>
            <person name="Lander E."/>
        </authorList>
    </citation>
    <scope>NUCLEOTIDE SEQUENCE [LARGE SCALE GENOMIC DNA]</scope>
</reference>
<dbReference type="HOGENOM" id="CLU_2378055_0_0_1"/>
<keyword evidence="2" id="KW-1185">Reference proteome</keyword>
<organism evidence="1 2">
    <name type="scientific">Ciona savignyi</name>
    <name type="common">Pacific transparent sea squirt</name>
    <dbReference type="NCBI Taxonomy" id="51511"/>
    <lineage>
        <taxon>Eukaryota</taxon>
        <taxon>Metazoa</taxon>
        <taxon>Chordata</taxon>
        <taxon>Tunicata</taxon>
        <taxon>Ascidiacea</taxon>
        <taxon>Phlebobranchia</taxon>
        <taxon>Cionidae</taxon>
        <taxon>Ciona</taxon>
    </lineage>
</organism>
<evidence type="ECO:0000313" key="2">
    <source>
        <dbReference type="Proteomes" id="UP000007875"/>
    </source>
</evidence>
<accession>H2YW52</accession>
<sequence length="95" mass="11434">KGAICHDLYSWRHKRKNILNISCKRQHFATKRNYKWVRSLFVYKRVIKQNILKKNNQDTLLLYICYTLCATFVQKAVKDKNAGLVNHPYKVFQFL</sequence>